<evidence type="ECO:0000313" key="6">
    <source>
        <dbReference type="Proteomes" id="UP000217257"/>
    </source>
</evidence>
<evidence type="ECO:0000259" key="4">
    <source>
        <dbReference type="Pfam" id="PF14295"/>
    </source>
</evidence>
<dbReference type="InterPro" id="IPR000177">
    <property type="entry name" value="Apple"/>
</dbReference>
<name>A0A250JIW8_9BACT</name>
<dbReference type="Pfam" id="PF14295">
    <property type="entry name" value="PAN_4"/>
    <property type="match status" value="2"/>
</dbReference>
<dbReference type="GO" id="GO:0008081">
    <property type="term" value="F:phosphoric diester hydrolase activity"/>
    <property type="evidence" value="ECO:0007669"/>
    <property type="project" value="InterPro"/>
</dbReference>
<protein>
    <recommendedName>
        <fullName evidence="4">Apple domain-containing protein</fullName>
    </recommendedName>
</protein>
<evidence type="ECO:0000256" key="3">
    <source>
        <dbReference type="SAM" id="SignalP"/>
    </source>
</evidence>
<feature type="chain" id="PRO_5012625823" description="Apple domain-containing protein" evidence="3">
    <location>
        <begin position="27"/>
        <end position="183"/>
    </location>
</feature>
<keyword evidence="2" id="KW-1015">Disulfide bond</keyword>
<dbReference type="Gene3D" id="3.20.20.190">
    <property type="entry name" value="Phosphatidylinositol (PI) phosphodiesterase"/>
    <property type="match status" value="1"/>
</dbReference>
<dbReference type="KEGG" id="cfus:CYFUS_008811"/>
<dbReference type="InterPro" id="IPR017946">
    <property type="entry name" value="PLC-like_Pdiesterase_TIM-brl"/>
</dbReference>
<dbReference type="RefSeq" id="WP_095990760.1">
    <property type="nucleotide sequence ID" value="NZ_CP022098.1"/>
</dbReference>
<dbReference type="Proteomes" id="UP000217257">
    <property type="component" value="Chromosome"/>
</dbReference>
<dbReference type="CDD" id="cd01100">
    <property type="entry name" value="APPLE_Factor_XI_like"/>
    <property type="match status" value="1"/>
</dbReference>
<organism evidence="5 6">
    <name type="scientific">Cystobacter fuscus</name>
    <dbReference type="NCBI Taxonomy" id="43"/>
    <lineage>
        <taxon>Bacteria</taxon>
        <taxon>Pseudomonadati</taxon>
        <taxon>Myxococcota</taxon>
        <taxon>Myxococcia</taxon>
        <taxon>Myxococcales</taxon>
        <taxon>Cystobacterineae</taxon>
        <taxon>Archangiaceae</taxon>
        <taxon>Cystobacter</taxon>
    </lineage>
</organism>
<gene>
    <name evidence="5" type="ORF">CYFUS_008811</name>
</gene>
<proteinExistence type="predicted"/>
<evidence type="ECO:0000256" key="1">
    <source>
        <dbReference type="ARBA" id="ARBA00022737"/>
    </source>
</evidence>
<dbReference type="SUPFAM" id="SSF51695">
    <property type="entry name" value="PLC-like phosphodiesterases"/>
    <property type="match status" value="1"/>
</dbReference>
<evidence type="ECO:0000313" key="5">
    <source>
        <dbReference type="EMBL" id="ATB43331.1"/>
    </source>
</evidence>
<dbReference type="EMBL" id="CP022098">
    <property type="protein sequence ID" value="ATB43331.1"/>
    <property type="molecule type" value="Genomic_DNA"/>
</dbReference>
<keyword evidence="1" id="KW-0677">Repeat</keyword>
<dbReference type="InterPro" id="IPR003609">
    <property type="entry name" value="Pan_app"/>
</dbReference>
<dbReference type="AlphaFoldDB" id="A0A250JIW8"/>
<accession>A0A250JIW8</accession>
<dbReference type="GO" id="GO:0005576">
    <property type="term" value="C:extracellular region"/>
    <property type="evidence" value="ECO:0007669"/>
    <property type="project" value="InterPro"/>
</dbReference>
<evidence type="ECO:0000256" key="2">
    <source>
        <dbReference type="ARBA" id="ARBA00023157"/>
    </source>
</evidence>
<feature type="domain" description="Apple" evidence="4">
    <location>
        <begin position="112"/>
        <end position="163"/>
    </location>
</feature>
<reference evidence="5 6" key="1">
    <citation type="submission" date="2017-06" db="EMBL/GenBank/DDBJ databases">
        <title>Sequencing and comparative analysis of myxobacterial genomes.</title>
        <authorList>
            <person name="Rupp O."/>
            <person name="Goesmann A."/>
            <person name="Sogaard-Andersen L."/>
        </authorList>
    </citation>
    <scope>NUCLEOTIDE SEQUENCE [LARGE SCALE GENOMIC DNA]</scope>
    <source>
        <strain evidence="5 6">DSM 52655</strain>
    </source>
</reference>
<feature type="signal peptide" evidence="3">
    <location>
        <begin position="1"/>
        <end position="26"/>
    </location>
</feature>
<sequence>MTSSKNALSLKLLVLTVLAPVHIALADNPDWMRWLADSTSLAALSIPGTHDTMANQADSASSFERPGYQGTQARCYLKSGIPSPTINSNTISGTTLSNRNTGLVSGWIETNVDRGGQDYRNFEMQEARPESCREACIAEAPHCKAFTYVKPGFNGYLARCYLKSGVPAPTPSAGCDSGVIDKP</sequence>
<dbReference type="GO" id="GO:0006629">
    <property type="term" value="P:lipid metabolic process"/>
    <property type="evidence" value="ECO:0007669"/>
    <property type="project" value="InterPro"/>
</dbReference>
<keyword evidence="3" id="KW-0732">Signal</keyword>
<dbReference type="Gene3D" id="3.50.4.10">
    <property type="entry name" value="Hepatocyte Growth Factor"/>
    <property type="match status" value="1"/>
</dbReference>
<feature type="domain" description="Apple" evidence="4">
    <location>
        <begin position="62"/>
        <end position="78"/>
    </location>
</feature>
<dbReference type="GO" id="GO:0006508">
    <property type="term" value="P:proteolysis"/>
    <property type="evidence" value="ECO:0007669"/>
    <property type="project" value="InterPro"/>
</dbReference>